<dbReference type="Proteomes" id="UP001431449">
    <property type="component" value="Unassembled WGS sequence"/>
</dbReference>
<dbReference type="RefSeq" id="WP_248206374.1">
    <property type="nucleotide sequence ID" value="NZ_JALNMH010000004.1"/>
</dbReference>
<evidence type="ECO:0000313" key="2">
    <source>
        <dbReference type="Proteomes" id="UP001431449"/>
    </source>
</evidence>
<protein>
    <submittedName>
        <fullName evidence="1">Uncharacterized protein</fullName>
    </submittedName>
</protein>
<name>A0ABT0GF57_9GAMM</name>
<keyword evidence="2" id="KW-1185">Reference proteome</keyword>
<sequence length="449" mass="49511">MLHHPRFAALLLAAAASCAQGGEKEPVLASADLVQPALLAGPGFQVEGETRLAGLQARFVIRTEWGELRADSVEMLALRVGEMPQLAALMSADLTEVLGQAGLDELTKPWRSAKALTDEPVERLARLPGGVLRYFTHRLRDWGQRARRLGKRIDERISHEGSPYDGLQLDEAVPKEARPEEPWWDAPVDEVGRLLRSEAGHGRARRAIAQAFGIDPSTSHPLIRQRLDELAWAVASQRLAYDQALGLALPVVAQVIGELQRAESLTRLPDEDSLRLRNEERLGRWTGDPDLRFALAHRSAFPATLMDELLDELDRLAPQGGAEAALEVARMAEGEAEARFVLHALRLLQAPRAERLGAGELVAVGALLGWRDAGGEFFLALPVDHLSWIARVADYFDHAQVARFPRRTVLIAGGVSPRAERQITRRGWSLLAFVRYPGSPPYRDPAEAR</sequence>
<evidence type="ECO:0000313" key="1">
    <source>
        <dbReference type="EMBL" id="MCK7593182.1"/>
    </source>
</evidence>
<gene>
    <name evidence="1" type="ORF">M0G41_05800</name>
</gene>
<organism evidence="1 2">
    <name type="scientific">Pseudomarimonas salicorniae</name>
    <dbReference type="NCBI Taxonomy" id="2933270"/>
    <lineage>
        <taxon>Bacteria</taxon>
        <taxon>Pseudomonadati</taxon>
        <taxon>Pseudomonadota</taxon>
        <taxon>Gammaproteobacteria</taxon>
        <taxon>Lysobacterales</taxon>
        <taxon>Lysobacteraceae</taxon>
        <taxon>Pseudomarimonas</taxon>
    </lineage>
</organism>
<proteinExistence type="predicted"/>
<comment type="caution">
    <text evidence="1">The sequence shown here is derived from an EMBL/GenBank/DDBJ whole genome shotgun (WGS) entry which is preliminary data.</text>
</comment>
<reference evidence="1" key="1">
    <citation type="submission" date="2022-04" db="EMBL/GenBank/DDBJ databases">
        <title>Lysobacter sp. CAU 1642 isolated from sea sand.</title>
        <authorList>
            <person name="Kim W."/>
        </authorList>
    </citation>
    <scope>NUCLEOTIDE SEQUENCE</scope>
    <source>
        <strain evidence="1">CAU 1642</strain>
    </source>
</reference>
<accession>A0ABT0GF57</accession>
<dbReference type="EMBL" id="JALNMH010000004">
    <property type="protein sequence ID" value="MCK7593182.1"/>
    <property type="molecule type" value="Genomic_DNA"/>
</dbReference>
<dbReference type="PROSITE" id="PS51257">
    <property type="entry name" value="PROKAR_LIPOPROTEIN"/>
    <property type="match status" value="1"/>
</dbReference>